<dbReference type="InterPro" id="IPR025997">
    <property type="entry name" value="SBP_2_dom"/>
</dbReference>
<evidence type="ECO:0000256" key="1">
    <source>
        <dbReference type="ARBA" id="ARBA00004196"/>
    </source>
</evidence>
<dbReference type="CDD" id="cd01536">
    <property type="entry name" value="PBP1_ABC_sugar_binding-like"/>
    <property type="match status" value="1"/>
</dbReference>
<sequence>MSLALAGWSTTPSRPAAHVGKKYTIDFIFTGYMYPYFAPMAQAVKQAAAYYPNLSIKIIAANNSGSEESSEIDEAVASGVNGIILNPVDGAVTSAAQQAMNDHIPVITIDRDVDSKSARIAFIGDNDVKLGEIQTQYALKYLAAKHIRTPWKVVILQGTLGSSTAIDRLRGEMNALRPYIRDHKVQLVLNQSANFATNTAEQVMSEFLAKDPHINLVLAGNDAMALGAITAIQDQHLPLGKTVFVAGADAQPQDLEDIIHGTQLDDVTHAPFVEAYWAVEAMANYLEYHITPPTHFKNGDVVIPMTLVTKANVSQIHAWGTPNVIPPLPYGKSSAHRVHL</sequence>
<comment type="caution">
    <text evidence="5">The sequence shown here is derived from an EMBL/GenBank/DDBJ whole genome shotgun (WGS) entry which is preliminary data.</text>
</comment>
<comment type="similarity">
    <text evidence="2">Belongs to the bacterial solute-binding protein 2 family.</text>
</comment>
<dbReference type="GO" id="GO:0030313">
    <property type="term" value="C:cell envelope"/>
    <property type="evidence" value="ECO:0007669"/>
    <property type="project" value="UniProtKB-SubCell"/>
</dbReference>
<reference evidence="5 6" key="1">
    <citation type="journal article" date="2014" name="BMC Genomics">
        <title>Comparison of environmental and isolate Sulfobacillus genomes reveals diverse carbon, sulfur, nitrogen, and hydrogen metabolisms.</title>
        <authorList>
            <person name="Justice N.B."/>
            <person name="Norman A."/>
            <person name="Brown C.T."/>
            <person name="Singh A."/>
            <person name="Thomas B.C."/>
            <person name="Banfield J.F."/>
        </authorList>
    </citation>
    <scope>NUCLEOTIDE SEQUENCE [LARGE SCALE GENOMIC DNA]</scope>
    <source>
        <strain evidence="5">AMDSBA3</strain>
    </source>
</reference>
<protein>
    <submittedName>
        <fullName evidence="5">Sugar ABC transporter substrate-binding protein</fullName>
    </submittedName>
</protein>
<dbReference type="PANTHER" id="PTHR46847:SF1">
    <property type="entry name" value="D-ALLOSE-BINDING PERIPLASMIC PROTEIN-RELATED"/>
    <property type="match status" value="1"/>
</dbReference>
<dbReference type="EMBL" id="PXYV01000075">
    <property type="protein sequence ID" value="PSR20234.1"/>
    <property type="molecule type" value="Genomic_DNA"/>
</dbReference>
<proteinExistence type="inferred from homology"/>
<keyword evidence="3" id="KW-0732">Signal</keyword>
<accession>A0A2T2WDD1</accession>
<gene>
    <name evidence="5" type="ORF">C7B45_15850</name>
</gene>
<dbReference type="InterPro" id="IPR028082">
    <property type="entry name" value="Peripla_BP_I"/>
</dbReference>
<dbReference type="Gene3D" id="3.40.50.2300">
    <property type="match status" value="2"/>
</dbReference>
<dbReference type="SUPFAM" id="SSF53822">
    <property type="entry name" value="Periplasmic binding protein-like I"/>
    <property type="match status" value="1"/>
</dbReference>
<organism evidence="5 6">
    <name type="scientific">Sulfobacillus acidophilus</name>
    <dbReference type="NCBI Taxonomy" id="53633"/>
    <lineage>
        <taxon>Bacteria</taxon>
        <taxon>Bacillati</taxon>
        <taxon>Bacillota</taxon>
        <taxon>Clostridia</taxon>
        <taxon>Eubacteriales</taxon>
        <taxon>Clostridiales Family XVII. Incertae Sedis</taxon>
        <taxon>Sulfobacillus</taxon>
    </lineage>
</organism>
<evidence type="ECO:0000259" key="4">
    <source>
        <dbReference type="Pfam" id="PF13407"/>
    </source>
</evidence>
<evidence type="ECO:0000313" key="6">
    <source>
        <dbReference type="Proteomes" id="UP000241848"/>
    </source>
</evidence>
<dbReference type="GO" id="GO:0030246">
    <property type="term" value="F:carbohydrate binding"/>
    <property type="evidence" value="ECO:0007669"/>
    <property type="project" value="UniProtKB-ARBA"/>
</dbReference>
<dbReference type="Pfam" id="PF13407">
    <property type="entry name" value="Peripla_BP_4"/>
    <property type="match status" value="1"/>
</dbReference>
<dbReference type="AlphaFoldDB" id="A0A2T2WDD1"/>
<evidence type="ECO:0000313" key="5">
    <source>
        <dbReference type="EMBL" id="PSR20234.1"/>
    </source>
</evidence>
<evidence type="ECO:0000256" key="3">
    <source>
        <dbReference type="ARBA" id="ARBA00022729"/>
    </source>
</evidence>
<name>A0A2T2WDD1_9FIRM</name>
<dbReference type="PANTHER" id="PTHR46847">
    <property type="entry name" value="D-ALLOSE-BINDING PERIPLASMIC PROTEIN-RELATED"/>
    <property type="match status" value="1"/>
</dbReference>
<feature type="domain" description="Periplasmic binding protein" evidence="4">
    <location>
        <begin position="27"/>
        <end position="287"/>
    </location>
</feature>
<comment type="subcellular location">
    <subcellularLocation>
        <location evidence="1">Cell envelope</location>
    </subcellularLocation>
</comment>
<evidence type="ECO:0000256" key="2">
    <source>
        <dbReference type="ARBA" id="ARBA00007639"/>
    </source>
</evidence>
<dbReference type="Proteomes" id="UP000241848">
    <property type="component" value="Unassembled WGS sequence"/>
</dbReference>